<feature type="domain" description="DCD" evidence="2">
    <location>
        <begin position="320"/>
        <end position="447"/>
    </location>
</feature>
<sequence length="722" mass="82288">MVRAKGKANASTKRSVSKADVAIASEADTTLDSSEVENHIETGGSVAFSVETAVTEETMITLVEEEEENDGAETETLEGEHAMEEEENDGAETETLEGEHAMEEEENDGAETETLEGEHAMEEEENDGAETETLEGEHAMEEDEDNKENEVFGGGDEKCGSDKEEEEDAISNDEGNNQENTIEQEDGEQNIDDKQVGDAAGVDKDNQEDDMPKQEDETNANEKNKEKIEGSLNQKAKKMKRRNNRKRKANGSPQEKGENNQVMKKVASNGKVGKDLGKLESNDDEQSSKKVASGGKSRAAPQGKDEPESSHKKLSSKKKAKGMGMIFMCNSETKKDCYRYKVLGLPASKKETVEKIYKGMRLFLYDVDLKLMYGIYKAAERGGYNIAPKAFKSQFPSQVRFSVLEDCLPLAEETFRQAIKKNYFTRSKFDCLLSSEQVKDLCKLFTAASKGSRSKDTRLGFETPAKSKRDRVKRRGRDGRRRAERARRPERVEERGYRERVEERGYRERVEERVYHERPHFHERDLVTSPLVPLAPLQPLPPPAPVQSYAYSRTLRTDPYRRDTVIQHDDTYRQSRLVELPDAYRRDTVLGNPDVYRRQAVVEPRETVLGNPDVYRRQAVVELRDYYRQDGFPERREYHQPLSLETRLRDDIGINDPYVSYRERVSYHDPVNSARSEPEYDPPPVGLRSVYRHGGTRSVLPEYHSSAASSLYEYPRQPQYRY</sequence>
<evidence type="ECO:0000259" key="2">
    <source>
        <dbReference type="PROSITE" id="PS51222"/>
    </source>
</evidence>
<dbReference type="RefSeq" id="XP_016512194.1">
    <property type="nucleotide sequence ID" value="XM_016656708.1"/>
</dbReference>
<dbReference type="AlphaFoldDB" id="A0A1S4DG17"/>
<dbReference type="PANTHER" id="PTHR46444">
    <property type="entry name" value="DCD (DEVELOPMENT AND CELL DEATH) DOMAIN PROTEIN-RELATED"/>
    <property type="match status" value="1"/>
</dbReference>
<dbReference type="Pfam" id="PF10539">
    <property type="entry name" value="Dev_Cell_Death"/>
    <property type="match status" value="1"/>
</dbReference>
<dbReference type="PANTHER" id="PTHR46444:SF11">
    <property type="entry name" value="DCD DOMAIN-CONTAINING PROTEIN"/>
    <property type="match status" value="1"/>
</dbReference>
<dbReference type="SMART" id="SM00767">
    <property type="entry name" value="DCD"/>
    <property type="match status" value="1"/>
</dbReference>
<name>A0A1S4DG17_TOBAC</name>
<feature type="compositionally biased region" description="Basic and acidic residues" evidence="1">
    <location>
        <begin position="486"/>
        <end position="496"/>
    </location>
</feature>
<gene>
    <name evidence="3" type="primary">LOC107829231</name>
</gene>
<dbReference type="InterPro" id="IPR013989">
    <property type="entry name" value="Dev_and_cell_death_domain"/>
</dbReference>
<protein>
    <recommendedName>
        <fullName evidence="2">DCD domain-containing protein</fullName>
    </recommendedName>
</protein>
<feature type="region of interest" description="Disordered" evidence="1">
    <location>
        <begin position="62"/>
        <end position="319"/>
    </location>
</feature>
<reference evidence="3" key="1">
    <citation type="submission" date="2025-08" db="UniProtKB">
        <authorList>
            <consortium name="RefSeq"/>
        </authorList>
    </citation>
    <scope>IDENTIFICATION</scope>
</reference>
<dbReference type="PROSITE" id="PS51222">
    <property type="entry name" value="DCD"/>
    <property type="match status" value="1"/>
</dbReference>
<dbReference type="OMA" id="YREQAED"/>
<evidence type="ECO:0000256" key="1">
    <source>
        <dbReference type="SAM" id="MobiDB-lite"/>
    </source>
</evidence>
<organism evidence="3">
    <name type="scientific">Nicotiana tabacum</name>
    <name type="common">Common tobacco</name>
    <dbReference type="NCBI Taxonomy" id="4097"/>
    <lineage>
        <taxon>Eukaryota</taxon>
        <taxon>Viridiplantae</taxon>
        <taxon>Streptophyta</taxon>
        <taxon>Embryophyta</taxon>
        <taxon>Tracheophyta</taxon>
        <taxon>Spermatophyta</taxon>
        <taxon>Magnoliopsida</taxon>
        <taxon>eudicotyledons</taxon>
        <taxon>Gunneridae</taxon>
        <taxon>Pentapetalae</taxon>
        <taxon>asterids</taxon>
        <taxon>lamiids</taxon>
        <taxon>Solanales</taxon>
        <taxon>Solanaceae</taxon>
        <taxon>Nicotianoideae</taxon>
        <taxon>Nicotianeae</taxon>
        <taxon>Nicotiana</taxon>
    </lineage>
</organism>
<feature type="compositionally biased region" description="Acidic residues" evidence="1">
    <location>
        <begin position="63"/>
        <end position="147"/>
    </location>
</feature>
<accession>A0A1S4DG17</accession>
<feature type="region of interest" description="Disordered" evidence="1">
    <location>
        <begin position="454"/>
        <end position="496"/>
    </location>
</feature>
<dbReference type="OrthoDB" id="1920894at2759"/>
<feature type="compositionally biased region" description="Basic and acidic residues" evidence="1">
    <location>
        <begin position="191"/>
        <end position="229"/>
    </location>
</feature>
<evidence type="ECO:0000313" key="3">
    <source>
        <dbReference type="RefSeq" id="XP_016512194.1"/>
    </source>
</evidence>
<proteinExistence type="predicted"/>
<feature type="compositionally biased region" description="Basic and acidic residues" evidence="1">
    <location>
        <begin position="272"/>
        <end position="281"/>
    </location>
</feature>
<dbReference type="KEGG" id="nta:107829231"/>
<feature type="compositionally biased region" description="Basic residues" evidence="1">
    <location>
        <begin position="235"/>
        <end position="249"/>
    </location>
</feature>
<feature type="compositionally biased region" description="Basic residues" evidence="1">
    <location>
        <begin position="466"/>
        <end position="485"/>
    </location>
</feature>
<feature type="region of interest" description="Disordered" evidence="1">
    <location>
        <begin position="1"/>
        <end position="44"/>
    </location>
</feature>
<dbReference type="PaxDb" id="4097-A0A1S4DG17"/>